<name>A0A6N6JNR2_9RHOB</name>
<proteinExistence type="predicted"/>
<sequence>MSLSLRDEVEARKLDGASPHCNNLLHQFSAKSAAHGKSSAALAALTPKFLQLCDHVDGVDLKDDDFFKSSASLLDDYMAGIRNLGAGVFVSQSDFITSVVPEFFLRMFHVLCADYEQLFASGQRDIAIDVSFDTRMPSLLMPKMQRVDLAIGYVTTLTVGAHASTPLFIPILAAEAKTYFDKNMISGVDFSATAIKNTFPHCQYLAMSEFADFDLQALSYAASSIDEIYILRHQKRSDFRKSGLAKGTSWENVKEIVVGAHRAISICEKERSSIHDRLASGVLINES</sequence>
<evidence type="ECO:0000313" key="2">
    <source>
        <dbReference type="Proteomes" id="UP000436822"/>
    </source>
</evidence>
<dbReference type="InterPro" id="IPR018577">
    <property type="entry name" value="Restrct_endonuc_II_Bpu10I"/>
</dbReference>
<dbReference type="Pfam" id="PF09549">
    <property type="entry name" value="RE_Bpu10I"/>
    <property type="match status" value="1"/>
</dbReference>
<evidence type="ECO:0000313" key="1">
    <source>
        <dbReference type="EMBL" id="GFE67249.1"/>
    </source>
</evidence>
<keyword evidence="2" id="KW-1185">Reference proteome</keyword>
<dbReference type="AlphaFoldDB" id="A0A6N6JNR2"/>
<comment type="caution">
    <text evidence="1">The sequence shown here is derived from an EMBL/GenBank/DDBJ whole genome shotgun (WGS) entry which is preliminary data.</text>
</comment>
<dbReference type="EMBL" id="BLJE01000009">
    <property type="protein sequence ID" value="GFE67249.1"/>
    <property type="molecule type" value="Genomic_DNA"/>
</dbReference>
<dbReference type="Proteomes" id="UP000436822">
    <property type="component" value="Unassembled WGS sequence"/>
</dbReference>
<organism evidence="1 2">
    <name type="scientific">Litoreibacter roseus</name>
    <dbReference type="NCBI Taxonomy" id="2601869"/>
    <lineage>
        <taxon>Bacteria</taxon>
        <taxon>Pseudomonadati</taxon>
        <taxon>Pseudomonadota</taxon>
        <taxon>Alphaproteobacteria</taxon>
        <taxon>Rhodobacterales</taxon>
        <taxon>Roseobacteraceae</taxon>
        <taxon>Litoreibacter</taxon>
    </lineage>
</organism>
<dbReference type="OrthoDB" id="9899032at2"/>
<reference evidence="1 2" key="1">
    <citation type="submission" date="2019-12" db="EMBL/GenBank/DDBJ databases">
        <title>Litoreibacter badius sp. nov., a novel bacteriochlorophyll a-containing bacterium in the genus Litoreibacter.</title>
        <authorList>
            <person name="Kanamuro M."/>
            <person name="Takabe Y."/>
            <person name="Mori K."/>
            <person name="Takaichi S."/>
            <person name="Hanada S."/>
        </authorList>
    </citation>
    <scope>NUCLEOTIDE SEQUENCE [LARGE SCALE GENOMIC DNA]</scope>
    <source>
        <strain evidence="1 2">K6</strain>
    </source>
</reference>
<dbReference type="RefSeq" id="WP_159811037.1">
    <property type="nucleotide sequence ID" value="NZ_BLJE01000009.1"/>
</dbReference>
<protein>
    <submittedName>
        <fullName evidence="1">Uncharacterized protein</fullName>
    </submittedName>
</protein>
<gene>
    <name evidence="1" type="ORF">KIN_43230</name>
</gene>
<accession>A0A6N6JNR2</accession>